<name>A0A919J2X2_9ACTN</name>
<dbReference type="Gene3D" id="3.30.390.10">
    <property type="entry name" value="Enolase-like, N-terminal domain"/>
    <property type="match status" value="1"/>
</dbReference>
<dbReference type="Proteomes" id="UP000598174">
    <property type="component" value="Unassembled WGS sequence"/>
</dbReference>
<dbReference type="SUPFAM" id="SSF51604">
    <property type="entry name" value="Enolase C-terminal domain-like"/>
    <property type="match status" value="1"/>
</dbReference>
<protein>
    <submittedName>
        <fullName evidence="6">Mandelate racemase</fullName>
    </submittedName>
</protein>
<dbReference type="InterPro" id="IPR029017">
    <property type="entry name" value="Enolase-like_N"/>
</dbReference>
<dbReference type="GO" id="GO:0016836">
    <property type="term" value="F:hydro-lyase activity"/>
    <property type="evidence" value="ECO:0007669"/>
    <property type="project" value="TreeGrafter"/>
</dbReference>
<gene>
    <name evidence="6" type="ORF">Afe05nite_53800</name>
</gene>
<dbReference type="Pfam" id="PF02746">
    <property type="entry name" value="MR_MLE_N"/>
    <property type="match status" value="1"/>
</dbReference>
<dbReference type="AlphaFoldDB" id="A0A919J2X2"/>
<dbReference type="InterPro" id="IPR029065">
    <property type="entry name" value="Enolase_C-like"/>
</dbReference>
<dbReference type="PANTHER" id="PTHR13794">
    <property type="entry name" value="ENOLASE SUPERFAMILY, MANDELATE RACEMASE"/>
    <property type="match status" value="1"/>
</dbReference>
<dbReference type="InterPro" id="IPR046945">
    <property type="entry name" value="RHMD-like"/>
</dbReference>
<evidence type="ECO:0000256" key="1">
    <source>
        <dbReference type="ARBA" id="ARBA00001946"/>
    </source>
</evidence>
<keyword evidence="2" id="KW-0479">Metal-binding</keyword>
<dbReference type="Gene3D" id="3.20.20.120">
    <property type="entry name" value="Enolase-like C-terminal domain"/>
    <property type="match status" value="1"/>
</dbReference>
<dbReference type="GO" id="GO:0016052">
    <property type="term" value="P:carbohydrate catabolic process"/>
    <property type="evidence" value="ECO:0007669"/>
    <property type="project" value="TreeGrafter"/>
</dbReference>
<evidence type="ECO:0000259" key="4">
    <source>
        <dbReference type="Pfam" id="PF02746"/>
    </source>
</evidence>
<dbReference type="PANTHER" id="PTHR13794:SF58">
    <property type="entry name" value="MITOCHONDRIAL ENOLASE SUPERFAMILY MEMBER 1"/>
    <property type="match status" value="1"/>
</dbReference>
<sequence>MNDVNIDKVEIIDCTDLVGPGDDGHLVAVHAAGQIGWYGPVGVAAATTLDGSLAASAIGMDVTDHSGLLSALHGASAKSGDAVTSWAVGALDCAVWDVHARIEQRPVATLLSTTARSHVPAYASWLTLDVQLADAETIRRVAGQDWQFTKWSLRRSRGLSIADDAKRMAGVVHQVAEATGSPAAFDALWTWDPALALRFSEQVDHAKMIWLEEPLGTHDGNGYSDIATECPPIALGERLHLGDDPKELLALPNLGALTIDVVGCGGLTAAAELVAEAAAASVPVYPHGRSLLPAVHLAAAFPEAIAAVEYQLQWESHRQLLFTDPLECEGGQVVVPSAPGLGPTPRRR</sequence>
<feature type="domain" description="Mandelate racemase/muconate lactonizing enzyme N-terminal" evidence="4">
    <location>
        <begin position="32"/>
        <end position="111"/>
    </location>
</feature>
<dbReference type="SFLD" id="SFLDS00001">
    <property type="entry name" value="Enolase"/>
    <property type="match status" value="1"/>
</dbReference>
<dbReference type="Pfam" id="PF13378">
    <property type="entry name" value="MR_MLE_C"/>
    <property type="match status" value="1"/>
</dbReference>
<dbReference type="RefSeq" id="WP_203819975.1">
    <property type="nucleotide sequence ID" value="NZ_BAAABP010000027.1"/>
</dbReference>
<feature type="domain" description="Enolase C-terminal" evidence="5">
    <location>
        <begin position="145"/>
        <end position="346"/>
    </location>
</feature>
<comment type="caution">
    <text evidence="6">The sequence shown here is derived from an EMBL/GenBank/DDBJ whole genome shotgun (WGS) entry which is preliminary data.</text>
</comment>
<accession>A0A919J2X2</accession>
<evidence type="ECO:0000256" key="3">
    <source>
        <dbReference type="ARBA" id="ARBA00022842"/>
    </source>
</evidence>
<organism evidence="6 7">
    <name type="scientific">Paractinoplanes ferrugineus</name>
    <dbReference type="NCBI Taxonomy" id="113564"/>
    <lineage>
        <taxon>Bacteria</taxon>
        <taxon>Bacillati</taxon>
        <taxon>Actinomycetota</taxon>
        <taxon>Actinomycetes</taxon>
        <taxon>Micromonosporales</taxon>
        <taxon>Micromonosporaceae</taxon>
        <taxon>Paractinoplanes</taxon>
    </lineage>
</organism>
<dbReference type="InterPro" id="IPR013341">
    <property type="entry name" value="Mandelate_racemase_N_dom"/>
</dbReference>
<evidence type="ECO:0000256" key="2">
    <source>
        <dbReference type="ARBA" id="ARBA00022723"/>
    </source>
</evidence>
<evidence type="ECO:0000259" key="5">
    <source>
        <dbReference type="Pfam" id="PF13378"/>
    </source>
</evidence>
<evidence type="ECO:0000313" key="6">
    <source>
        <dbReference type="EMBL" id="GIE13540.1"/>
    </source>
</evidence>
<dbReference type="EMBL" id="BOMM01000049">
    <property type="protein sequence ID" value="GIE13540.1"/>
    <property type="molecule type" value="Genomic_DNA"/>
</dbReference>
<keyword evidence="3" id="KW-0460">Magnesium</keyword>
<reference evidence="6" key="1">
    <citation type="submission" date="2021-01" db="EMBL/GenBank/DDBJ databases">
        <title>Whole genome shotgun sequence of Actinoplanes ferrugineus NBRC 15555.</title>
        <authorList>
            <person name="Komaki H."/>
            <person name="Tamura T."/>
        </authorList>
    </citation>
    <scope>NUCLEOTIDE SEQUENCE</scope>
    <source>
        <strain evidence="6">NBRC 15555</strain>
    </source>
</reference>
<evidence type="ECO:0000313" key="7">
    <source>
        <dbReference type="Proteomes" id="UP000598174"/>
    </source>
</evidence>
<dbReference type="InterPro" id="IPR036849">
    <property type="entry name" value="Enolase-like_C_sf"/>
</dbReference>
<proteinExistence type="predicted"/>
<comment type="cofactor">
    <cofactor evidence="1">
        <name>Mg(2+)</name>
        <dbReference type="ChEBI" id="CHEBI:18420"/>
    </cofactor>
</comment>
<keyword evidence="7" id="KW-1185">Reference proteome</keyword>
<dbReference type="SUPFAM" id="SSF54826">
    <property type="entry name" value="Enolase N-terminal domain-like"/>
    <property type="match status" value="1"/>
</dbReference>
<dbReference type="GO" id="GO:0000287">
    <property type="term" value="F:magnesium ion binding"/>
    <property type="evidence" value="ECO:0007669"/>
    <property type="project" value="TreeGrafter"/>
</dbReference>